<dbReference type="RefSeq" id="XP_041223345.1">
    <property type="nucleotide sequence ID" value="XM_041367486.1"/>
</dbReference>
<dbReference type="Proteomes" id="UP001195769">
    <property type="component" value="Unassembled WGS sequence"/>
</dbReference>
<accession>A0AAD4E3E1</accession>
<dbReference type="GeneID" id="64661784"/>
<organism evidence="1 2">
    <name type="scientific">Suillus fuscotomentosus</name>
    <dbReference type="NCBI Taxonomy" id="1912939"/>
    <lineage>
        <taxon>Eukaryota</taxon>
        <taxon>Fungi</taxon>
        <taxon>Dikarya</taxon>
        <taxon>Basidiomycota</taxon>
        <taxon>Agaricomycotina</taxon>
        <taxon>Agaricomycetes</taxon>
        <taxon>Agaricomycetidae</taxon>
        <taxon>Boletales</taxon>
        <taxon>Suillineae</taxon>
        <taxon>Suillaceae</taxon>
        <taxon>Suillus</taxon>
    </lineage>
</organism>
<name>A0AAD4E3E1_9AGAM</name>
<reference evidence="1" key="1">
    <citation type="journal article" date="2020" name="New Phytol.">
        <title>Comparative genomics reveals dynamic genome evolution in host specialist ectomycorrhizal fungi.</title>
        <authorList>
            <person name="Lofgren L.A."/>
            <person name="Nguyen N.H."/>
            <person name="Vilgalys R."/>
            <person name="Ruytinx J."/>
            <person name="Liao H.L."/>
            <person name="Branco S."/>
            <person name="Kuo A."/>
            <person name="LaButti K."/>
            <person name="Lipzen A."/>
            <person name="Andreopoulos W."/>
            <person name="Pangilinan J."/>
            <person name="Riley R."/>
            <person name="Hundley H."/>
            <person name="Na H."/>
            <person name="Barry K."/>
            <person name="Grigoriev I.V."/>
            <person name="Stajich J.E."/>
            <person name="Kennedy P.G."/>
        </authorList>
    </citation>
    <scope>NUCLEOTIDE SEQUENCE</scope>
    <source>
        <strain evidence="1">FC203</strain>
    </source>
</reference>
<dbReference type="EMBL" id="JABBWK010000044">
    <property type="protein sequence ID" value="KAG1897769.1"/>
    <property type="molecule type" value="Genomic_DNA"/>
</dbReference>
<proteinExistence type="predicted"/>
<evidence type="ECO:0000313" key="1">
    <source>
        <dbReference type="EMBL" id="KAG1897769.1"/>
    </source>
</evidence>
<evidence type="ECO:0000313" key="2">
    <source>
        <dbReference type="Proteomes" id="UP001195769"/>
    </source>
</evidence>
<sequence length="70" mass="7839">MPAHVKKKKIAQVASSSNQPCVKQKWDNDLLNKLLPDGPPDEAAAYGSLEFDEVLDETVRFNSPLIQSEW</sequence>
<comment type="caution">
    <text evidence="1">The sequence shown here is derived from an EMBL/GenBank/DDBJ whole genome shotgun (WGS) entry which is preliminary data.</text>
</comment>
<dbReference type="AlphaFoldDB" id="A0AAD4E3E1"/>
<gene>
    <name evidence="1" type="ORF">F5891DRAFT_1191693</name>
</gene>
<keyword evidence="2" id="KW-1185">Reference proteome</keyword>
<protein>
    <submittedName>
        <fullName evidence="1">Uncharacterized protein</fullName>
    </submittedName>
</protein>